<accession>A0ABU8QXR4</accession>
<sequence>MSVNPDIAAYLQLVKAGRDSGKSLPMHQLSPAQARLEFDQASRLMSMEGQGLCAIRPLKVPTRDGQALDARLYRPEDADGALPVLLYFHGGGYVVGSLDSHDSICQGLVERANCLVLSVAYRLAPEHRFPTAQQDAEDAWRWLCDQAIELGGNPGCLAVAGDSVGGSLATLVAQGAGSMPKLQILIYPVIDASRGYASIDRYAEGYLLEKATLEWFYSLYGRSLEDRQDPRFSPLLAALDPGQAPALLVLAECDPLLDEGLAYAAALAEAGVAVDTQVYRGMTHDFLRMDALVDEAEQALDHIADALRNAFAHPVV</sequence>
<dbReference type="InterPro" id="IPR050300">
    <property type="entry name" value="GDXG_lipolytic_enzyme"/>
</dbReference>
<dbReference type="RefSeq" id="WP_339600310.1">
    <property type="nucleotide sequence ID" value="NZ_JBBHLC010000081.1"/>
</dbReference>
<evidence type="ECO:0000313" key="5">
    <source>
        <dbReference type="Proteomes" id="UP001380290"/>
    </source>
</evidence>
<reference evidence="4 5" key="1">
    <citation type="submission" date="2024-02" db="EMBL/GenBank/DDBJ databases">
        <title>Identification of pathogenicity and growth-promoting function of Pseudomonas putida variant.</title>
        <authorList>
            <person name="Sun J."/>
        </authorList>
    </citation>
    <scope>NUCLEOTIDE SEQUENCE [LARGE SCALE GENOMIC DNA]</scope>
    <source>
        <strain evidence="4 5">A03</strain>
    </source>
</reference>
<dbReference type="InterPro" id="IPR029058">
    <property type="entry name" value="AB_hydrolase_fold"/>
</dbReference>
<dbReference type="PANTHER" id="PTHR48081">
    <property type="entry name" value="AB HYDROLASE SUPERFAMILY PROTEIN C4A8.06C"/>
    <property type="match status" value="1"/>
</dbReference>
<comment type="similarity">
    <text evidence="1">Belongs to the 'GDXG' lipolytic enzyme family.</text>
</comment>
<feature type="domain" description="Alpha/beta hydrolase fold-3" evidence="3">
    <location>
        <begin position="85"/>
        <end position="287"/>
    </location>
</feature>
<keyword evidence="5" id="KW-1185">Reference proteome</keyword>
<proteinExistence type="inferred from homology"/>
<name>A0ABU8QXR4_9PSED</name>
<dbReference type="GO" id="GO:0016787">
    <property type="term" value="F:hydrolase activity"/>
    <property type="evidence" value="ECO:0007669"/>
    <property type="project" value="UniProtKB-KW"/>
</dbReference>
<dbReference type="Proteomes" id="UP001380290">
    <property type="component" value="Unassembled WGS sequence"/>
</dbReference>
<dbReference type="PANTHER" id="PTHR48081:SF8">
    <property type="entry name" value="ALPHA_BETA HYDROLASE FOLD-3 DOMAIN-CONTAINING PROTEIN-RELATED"/>
    <property type="match status" value="1"/>
</dbReference>
<keyword evidence="2 4" id="KW-0378">Hydrolase</keyword>
<gene>
    <name evidence="4" type="ORF">V7S98_19790</name>
</gene>
<dbReference type="Pfam" id="PF07859">
    <property type="entry name" value="Abhydrolase_3"/>
    <property type="match status" value="1"/>
</dbReference>
<evidence type="ECO:0000256" key="2">
    <source>
        <dbReference type="ARBA" id="ARBA00022801"/>
    </source>
</evidence>
<dbReference type="SUPFAM" id="SSF53474">
    <property type="entry name" value="alpha/beta-Hydrolases"/>
    <property type="match status" value="1"/>
</dbReference>
<evidence type="ECO:0000259" key="3">
    <source>
        <dbReference type="Pfam" id="PF07859"/>
    </source>
</evidence>
<evidence type="ECO:0000256" key="1">
    <source>
        <dbReference type="ARBA" id="ARBA00010515"/>
    </source>
</evidence>
<dbReference type="Gene3D" id="3.40.50.1820">
    <property type="entry name" value="alpha/beta hydrolase"/>
    <property type="match status" value="1"/>
</dbReference>
<dbReference type="EMBL" id="JBBHLC010000081">
    <property type="protein sequence ID" value="MEJ5865460.1"/>
    <property type="molecule type" value="Genomic_DNA"/>
</dbReference>
<dbReference type="InterPro" id="IPR013094">
    <property type="entry name" value="AB_hydrolase_3"/>
</dbReference>
<evidence type="ECO:0000313" key="4">
    <source>
        <dbReference type="EMBL" id="MEJ5865460.1"/>
    </source>
</evidence>
<organism evidence="4 5">
    <name type="scientific">Pseudomonas farsensis</name>
    <dbReference type="NCBI Taxonomy" id="2745492"/>
    <lineage>
        <taxon>Bacteria</taxon>
        <taxon>Pseudomonadati</taxon>
        <taxon>Pseudomonadota</taxon>
        <taxon>Gammaproteobacteria</taxon>
        <taxon>Pseudomonadales</taxon>
        <taxon>Pseudomonadaceae</taxon>
        <taxon>Pseudomonas</taxon>
    </lineage>
</organism>
<protein>
    <submittedName>
        <fullName evidence="4">Alpha/beta hydrolase</fullName>
    </submittedName>
</protein>
<comment type="caution">
    <text evidence="4">The sequence shown here is derived from an EMBL/GenBank/DDBJ whole genome shotgun (WGS) entry which is preliminary data.</text>
</comment>
<dbReference type="PROSITE" id="PS01173">
    <property type="entry name" value="LIPASE_GDXG_HIS"/>
    <property type="match status" value="1"/>
</dbReference>
<dbReference type="InterPro" id="IPR002168">
    <property type="entry name" value="Lipase_GDXG_HIS_AS"/>
</dbReference>